<reference evidence="2 3" key="1">
    <citation type="submission" date="2016-11" db="EMBL/GenBank/DDBJ databases">
        <authorList>
            <person name="Jaros S."/>
            <person name="Januszkiewicz K."/>
            <person name="Wedrychowicz H."/>
        </authorList>
    </citation>
    <scope>NUCLEOTIDE SEQUENCE [LARGE SCALE GENOMIC DNA]</scope>
    <source>
        <strain evidence="2 3">CGMCC 4.5723</strain>
    </source>
</reference>
<keyword evidence="3" id="KW-1185">Reference proteome</keyword>
<dbReference type="STRING" id="758803.SAMN05421803_106235"/>
<proteinExistence type="predicted"/>
<organism evidence="2 3">
    <name type="scientific">Nocardiopsis flavescens</name>
    <dbReference type="NCBI Taxonomy" id="758803"/>
    <lineage>
        <taxon>Bacteria</taxon>
        <taxon>Bacillati</taxon>
        <taxon>Actinomycetota</taxon>
        <taxon>Actinomycetes</taxon>
        <taxon>Streptosporangiales</taxon>
        <taxon>Nocardiopsidaceae</taxon>
        <taxon>Nocardiopsis</taxon>
    </lineage>
</organism>
<name>A0A1M6JRH4_9ACTN</name>
<evidence type="ECO:0000256" key="1">
    <source>
        <dbReference type="SAM" id="Coils"/>
    </source>
</evidence>
<dbReference type="EMBL" id="FQZK01000006">
    <property type="protein sequence ID" value="SHJ49261.1"/>
    <property type="molecule type" value="Genomic_DNA"/>
</dbReference>
<keyword evidence="1" id="KW-0175">Coiled coil</keyword>
<dbReference type="Proteomes" id="UP000184452">
    <property type="component" value="Unassembled WGS sequence"/>
</dbReference>
<accession>A0A1M6JRH4</accession>
<evidence type="ECO:0000313" key="2">
    <source>
        <dbReference type="EMBL" id="SHJ49261.1"/>
    </source>
</evidence>
<feature type="coiled-coil region" evidence="1">
    <location>
        <begin position="1"/>
        <end position="28"/>
    </location>
</feature>
<dbReference type="AlphaFoldDB" id="A0A1M6JRH4"/>
<protein>
    <submittedName>
        <fullName evidence="2">Uncharacterized protein</fullName>
    </submittedName>
</protein>
<dbReference type="RefSeq" id="WP_245833124.1">
    <property type="nucleotide sequence ID" value="NZ_FQZK01000006.1"/>
</dbReference>
<sequence length="494" mass="54325">MKWTKAQLRKLREQMREQDRTNDEIADEIRIRCGCSPLAAYRHMRGWSQAEATERYRGSAGGLPLDQAGLSRLELWPEVGGRAPQATQVVALATLYGTSPRRLLSPEGFDKLSEHERNVLKRIGNQLTPTGSTQTSTEQAYFSVSEETRTLPPERQIEMAAKRAMRFGAMAEGTNVGVETIQELFAEVSRLAKAYPRAPLHEVLGDLVEAQDVAFMLLEGRQRPYQTRDLYLLSGLLSIMLAKASHDLGDPHAAMKQARTAFICADNADHDGLRVRVRAQQSLMAYWAGWPTEAARYAELARDLATERTGTAAIWLMSQSARTWASLGSAERALDDLQAATALREGLRGDDLDELGGLMRFAHCRQLYYGAETQIWIPGREEQAQQVAQEAVGLYETAAAEGSDDWAYQDEAGARADLSYARVCLGEIEGGAQALEPVLGLPTTKRVSGVVNSVMRVHGALRGPDYTGSKAVAGLRQEIEAYSRTPVSALTSGR</sequence>
<gene>
    <name evidence="2" type="ORF">SAMN05421803_106235</name>
</gene>
<evidence type="ECO:0000313" key="3">
    <source>
        <dbReference type="Proteomes" id="UP000184452"/>
    </source>
</evidence>